<sequence length="112" mass="12301">MKNCQGEVNGELTTGMRIAIHPHISPPECGPVQTEIGPSFFAEPIYSLVLRPKPLETPAGFVAFVPNNFLPHDPRGLGDPRRGVEDLVSTMLHFVSVKQVPARFGHSVKFIE</sequence>
<organism evidence="1 2">
    <name type="scientific">Marchantia polymorpha</name>
    <name type="common">Common liverwort</name>
    <name type="synonym">Marchantia aquatica</name>
    <dbReference type="NCBI Taxonomy" id="3197"/>
    <lineage>
        <taxon>Eukaryota</taxon>
        <taxon>Viridiplantae</taxon>
        <taxon>Streptophyta</taxon>
        <taxon>Embryophyta</taxon>
        <taxon>Marchantiophyta</taxon>
        <taxon>Marchantiopsida</taxon>
        <taxon>Marchantiidae</taxon>
        <taxon>Marchantiales</taxon>
        <taxon>Marchantiaceae</taxon>
        <taxon>Marchantia</taxon>
    </lineage>
</organism>
<proteinExistence type="predicted"/>
<evidence type="ECO:0000313" key="1">
    <source>
        <dbReference type="EMBL" id="PTQ50394.1"/>
    </source>
</evidence>
<protein>
    <submittedName>
        <fullName evidence="1">Uncharacterized protein</fullName>
    </submittedName>
</protein>
<name>A0A2R6XWA8_MARPO</name>
<gene>
    <name evidence="1" type="ORF">MARPO_0001s0373</name>
</gene>
<evidence type="ECO:0000313" key="2">
    <source>
        <dbReference type="Proteomes" id="UP000244005"/>
    </source>
</evidence>
<dbReference type="EMBL" id="KZ772673">
    <property type="protein sequence ID" value="PTQ50394.1"/>
    <property type="molecule type" value="Genomic_DNA"/>
</dbReference>
<accession>A0A2R6XWA8</accession>
<dbReference type="Proteomes" id="UP000244005">
    <property type="component" value="Unassembled WGS sequence"/>
</dbReference>
<dbReference type="Gramene" id="Mp1g20360.1">
    <property type="protein sequence ID" value="Mp1g20360.1.cds1"/>
    <property type="gene ID" value="Mp1g20360"/>
</dbReference>
<reference evidence="2" key="1">
    <citation type="journal article" date="2017" name="Cell">
        <title>Insights into land plant evolution garnered from the Marchantia polymorpha genome.</title>
        <authorList>
            <person name="Bowman J.L."/>
            <person name="Kohchi T."/>
            <person name="Yamato K.T."/>
            <person name="Jenkins J."/>
            <person name="Shu S."/>
            <person name="Ishizaki K."/>
            <person name="Yamaoka S."/>
            <person name="Nishihama R."/>
            <person name="Nakamura Y."/>
            <person name="Berger F."/>
            <person name="Adam C."/>
            <person name="Aki S.S."/>
            <person name="Althoff F."/>
            <person name="Araki T."/>
            <person name="Arteaga-Vazquez M.A."/>
            <person name="Balasubrmanian S."/>
            <person name="Barry K."/>
            <person name="Bauer D."/>
            <person name="Boehm C.R."/>
            <person name="Briginshaw L."/>
            <person name="Caballero-Perez J."/>
            <person name="Catarino B."/>
            <person name="Chen F."/>
            <person name="Chiyoda S."/>
            <person name="Chovatia M."/>
            <person name="Davies K.M."/>
            <person name="Delmans M."/>
            <person name="Demura T."/>
            <person name="Dierschke T."/>
            <person name="Dolan L."/>
            <person name="Dorantes-Acosta A.E."/>
            <person name="Eklund D.M."/>
            <person name="Florent S.N."/>
            <person name="Flores-Sandoval E."/>
            <person name="Fujiyama A."/>
            <person name="Fukuzawa H."/>
            <person name="Galik B."/>
            <person name="Grimanelli D."/>
            <person name="Grimwood J."/>
            <person name="Grossniklaus U."/>
            <person name="Hamada T."/>
            <person name="Haseloff J."/>
            <person name="Hetherington A.J."/>
            <person name="Higo A."/>
            <person name="Hirakawa Y."/>
            <person name="Hundley H.N."/>
            <person name="Ikeda Y."/>
            <person name="Inoue K."/>
            <person name="Inoue S.I."/>
            <person name="Ishida S."/>
            <person name="Jia Q."/>
            <person name="Kakita M."/>
            <person name="Kanazawa T."/>
            <person name="Kawai Y."/>
            <person name="Kawashima T."/>
            <person name="Kennedy M."/>
            <person name="Kinose K."/>
            <person name="Kinoshita T."/>
            <person name="Kohara Y."/>
            <person name="Koide E."/>
            <person name="Komatsu K."/>
            <person name="Kopischke S."/>
            <person name="Kubo M."/>
            <person name="Kyozuka J."/>
            <person name="Lagercrantz U."/>
            <person name="Lin S.S."/>
            <person name="Lindquist E."/>
            <person name="Lipzen A.M."/>
            <person name="Lu C.W."/>
            <person name="De Luna E."/>
            <person name="Martienssen R.A."/>
            <person name="Minamino N."/>
            <person name="Mizutani M."/>
            <person name="Mizutani M."/>
            <person name="Mochizuki N."/>
            <person name="Monte I."/>
            <person name="Mosher R."/>
            <person name="Nagasaki H."/>
            <person name="Nakagami H."/>
            <person name="Naramoto S."/>
            <person name="Nishitani K."/>
            <person name="Ohtani M."/>
            <person name="Okamoto T."/>
            <person name="Okumura M."/>
            <person name="Phillips J."/>
            <person name="Pollak B."/>
            <person name="Reinders A."/>
            <person name="Rovekamp M."/>
            <person name="Sano R."/>
            <person name="Sawa S."/>
            <person name="Schmid M.W."/>
            <person name="Shirakawa M."/>
            <person name="Solano R."/>
            <person name="Spunde A."/>
            <person name="Suetsugu N."/>
            <person name="Sugano S."/>
            <person name="Sugiyama A."/>
            <person name="Sun R."/>
            <person name="Suzuki Y."/>
            <person name="Takenaka M."/>
            <person name="Takezawa D."/>
            <person name="Tomogane H."/>
            <person name="Tsuzuki M."/>
            <person name="Ueda T."/>
            <person name="Umeda M."/>
            <person name="Ward J.M."/>
            <person name="Watanabe Y."/>
            <person name="Yazaki K."/>
            <person name="Yokoyama R."/>
            <person name="Yoshitake Y."/>
            <person name="Yotsui I."/>
            <person name="Zachgo S."/>
            <person name="Schmutz J."/>
        </authorList>
    </citation>
    <scope>NUCLEOTIDE SEQUENCE [LARGE SCALE GENOMIC DNA]</scope>
    <source>
        <strain evidence="2">Tak-1</strain>
    </source>
</reference>
<dbReference type="AlphaFoldDB" id="A0A2R6XWA8"/>
<keyword evidence="2" id="KW-1185">Reference proteome</keyword>